<sequence>MFAGKSVFAIIWMGGWPFWILIGASVLSIAVIILKLMEFKNKSKVTRKTFINQILEKLRKKNVDGAINLCDNTLSPMAPVVKAGLDAYSSKEGTPGEAMDREIKIQTIILEKYTTIIGTIGSIAVYIGLLGTVIGIIKSFKNIAQVGSGGISVVIGGVSESLIATAAGLAVAIPAVIAYNFLSKTIDNFVVDMEYSASAVEDFISGK</sequence>
<evidence type="ECO:0000256" key="4">
    <source>
        <dbReference type="ARBA" id="ARBA00022692"/>
    </source>
</evidence>
<keyword evidence="12" id="KW-1185">Reference proteome</keyword>
<dbReference type="GO" id="GO:0005886">
    <property type="term" value="C:plasma membrane"/>
    <property type="evidence" value="ECO:0007669"/>
    <property type="project" value="UniProtKB-SubCell"/>
</dbReference>
<dbReference type="PANTHER" id="PTHR30625">
    <property type="entry name" value="PROTEIN TOLQ"/>
    <property type="match status" value="1"/>
</dbReference>
<name>A0A0G3WHK7_9BACT</name>
<dbReference type="AlphaFoldDB" id="A0A0G3WHK7"/>
<dbReference type="EMBL" id="CP009498">
    <property type="protein sequence ID" value="AKL98121.1"/>
    <property type="molecule type" value="Genomic_DNA"/>
</dbReference>
<accession>A0A0G3WHK7</accession>
<evidence type="ECO:0000256" key="9">
    <source>
        <dbReference type="SAM" id="Phobius"/>
    </source>
</evidence>
<dbReference type="InterPro" id="IPR002898">
    <property type="entry name" value="MotA_ExbB_proton_chnl"/>
</dbReference>
<evidence type="ECO:0000256" key="7">
    <source>
        <dbReference type="ARBA" id="ARBA00023136"/>
    </source>
</evidence>
<organism evidence="11 12">
    <name type="scientific">Endomicrobium proavitum</name>
    <dbReference type="NCBI Taxonomy" id="1408281"/>
    <lineage>
        <taxon>Bacteria</taxon>
        <taxon>Pseudomonadati</taxon>
        <taxon>Elusimicrobiota</taxon>
        <taxon>Endomicrobiia</taxon>
        <taxon>Endomicrobiales</taxon>
        <taxon>Endomicrobiaceae</taxon>
        <taxon>Endomicrobium</taxon>
    </lineage>
</organism>
<feature type="transmembrane region" description="Helical" evidence="9">
    <location>
        <begin position="113"/>
        <end position="137"/>
    </location>
</feature>
<proteinExistence type="inferred from homology"/>
<dbReference type="STRING" id="1408281.Epro_0742"/>
<keyword evidence="2 8" id="KW-0813">Transport</keyword>
<evidence type="ECO:0000256" key="6">
    <source>
        <dbReference type="ARBA" id="ARBA00022989"/>
    </source>
</evidence>
<keyword evidence="3" id="KW-1003">Cell membrane</keyword>
<comment type="subcellular location">
    <subcellularLocation>
        <location evidence="1">Cell membrane</location>
        <topology evidence="1">Multi-pass membrane protein</topology>
    </subcellularLocation>
    <subcellularLocation>
        <location evidence="8">Membrane</location>
        <topology evidence="8">Multi-pass membrane protein</topology>
    </subcellularLocation>
</comment>
<keyword evidence="6 9" id="KW-1133">Transmembrane helix</keyword>
<dbReference type="OrthoDB" id="4045at2"/>
<dbReference type="PANTHER" id="PTHR30625:SF15">
    <property type="entry name" value="BIOPOLYMER TRANSPORT PROTEIN EXBB"/>
    <property type="match status" value="1"/>
</dbReference>
<evidence type="ECO:0000256" key="8">
    <source>
        <dbReference type="RuleBase" id="RU004057"/>
    </source>
</evidence>
<dbReference type="KEGG" id="epo:Epro_0742"/>
<feature type="domain" description="MotA/TolQ/ExbB proton channel" evidence="10">
    <location>
        <begin position="75"/>
        <end position="194"/>
    </location>
</feature>
<gene>
    <name evidence="11" type="primary">tolQ</name>
    <name evidence="11" type="ORF">Epro_0742</name>
</gene>
<evidence type="ECO:0000256" key="3">
    <source>
        <dbReference type="ARBA" id="ARBA00022475"/>
    </source>
</evidence>
<evidence type="ECO:0000313" key="11">
    <source>
        <dbReference type="EMBL" id="AKL98121.1"/>
    </source>
</evidence>
<keyword evidence="7 9" id="KW-0472">Membrane</keyword>
<dbReference type="Proteomes" id="UP000035337">
    <property type="component" value="Chromosome"/>
</dbReference>
<dbReference type="RefSeq" id="WP_052570662.1">
    <property type="nucleotide sequence ID" value="NZ_CP009498.1"/>
</dbReference>
<dbReference type="Pfam" id="PF01618">
    <property type="entry name" value="MotA_ExbB"/>
    <property type="match status" value="1"/>
</dbReference>
<keyword evidence="4 9" id="KW-0812">Transmembrane</keyword>
<protein>
    <submittedName>
        <fullName evidence="11">Putative Transporter, MotA/TolQ/ExbB proton channel family protein</fullName>
    </submittedName>
</protein>
<evidence type="ECO:0000259" key="10">
    <source>
        <dbReference type="Pfam" id="PF01618"/>
    </source>
</evidence>
<dbReference type="PATRIC" id="fig|1408281.3.peg.760"/>
<evidence type="ECO:0000256" key="5">
    <source>
        <dbReference type="ARBA" id="ARBA00022927"/>
    </source>
</evidence>
<keyword evidence="5 8" id="KW-0653">Protein transport</keyword>
<comment type="similarity">
    <text evidence="8">Belongs to the exbB/tolQ family.</text>
</comment>
<dbReference type="InterPro" id="IPR050790">
    <property type="entry name" value="ExbB/TolQ_transport"/>
</dbReference>
<reference evidence="11 12" key="1">
    <citation type="submission" date="2014-09" db="EMBL/GenBank/DDBJ databases">
        <title>Complete genome sequence of Endomicrobium proavitum.</title>
        <authorList>
            <person name="Zheng H."/>
        </authorList>
    </citation>
    <scope>NUCLEOTIDE SEQUENCE [LARGE SCALE GENOMIC DNA]</scope>
    <source>
        <strain evidence="11 12">Rsa215</strain>
    </source>
</reference>
<feature type="transmembrane region" description="Helical" evidence="9">
    <location>
        <begin position="16"/>
        <end position="37"/>
    </location>
</feature>
<evidence type="ECO:0000256" key="2">
    <source>
        <dbReference type="ARBA" id="ARBA00022448"/>
    </source>
</evidence>
<feature type="transmembrane region" description="Helical" evidence="9">
    <location>
        <begin position="162"/>
        <end position="182"/>
    </location>
</feature>
<evidence type="ECO:0000256" key="1">
    <source>
        <dbReference type="ARBA" id="ARBA00004651"/>
    </source>
</evidence>
<dbReference type="GO" id="GO:0017038">
    <property type="term" value="P:protein import"/>
    <property type="evidence" value="ECO:0007669"/>
    <property type="project" value="TreeGrafter"/>
</dbReference>
<evidence type="ECO:0000313" key="12">
    <source>
        <dbReference type="Proteomes" id="UP000035337"/>
    </source>
</evidence>